<feature type="region of interest" description="Disordered" evidence="1">
    <location>
        <begin position="143"/>
        <end position="169"/>
    </location>
</feature>
<dbReference type="EMBL" id="LBMM01006314">
    <property type="protein sequence ID" value="KMQ90711.1"/>
    <property type="molecule type" value="Genomic_DNA"/>
</dbReference>
<keyword evidence="4" id="KW-1185">Reference proteome</keyword>
<feature type="region of interest" description="Disordered" evidence="1">
    <location>
        <begin position="1"/>
        <end position="56"/>
    </location>
</feature>
<proteinExistence type="predicted"/>
<feature type="region of interest" description="Disordered" evidence="1">
    <location>
        <begin position="425"/>
        <end position="445"/>
    </location>
</feature>
<dbReference type="InterPro" id="IPR006579">
    <property type="entry name" value="Pre_C2HC_dom"/>
</dbReference>
<evidence type="ECO:0000313" key="3">
    <source>
        <dbReference type="EMBL" id="KMQ90711.1"/>
    </source>
</evidence>
<protein>
    <submittedName>
        <fullName evidence="3">Nucleic-acid-binding protein from transposon x-element</fullName>
    </submittedName>
</protein>
<reference evidence="3 4" key="1">
    <citation type="submission" date="2015-04" db="EMBL/GenBank/DDBJ databases">
        <title>Lasius niger genome sequencing.</title>
        <authorList>
            <person name="Konorov E.A."/>
            <person name="Nikitin M.A."/>
            <person name="Kirill M.V."/>
            <person name="Chang P."/>
        </authorList>
    </citation>
    <scope>NUCLEOTIDE SEQUENCE [LARGE SCALE GENOMIC DNA]</scope>
    <source>
        <tissue evidence="3">Whole</tissue>
    </source>
</reference>
<dbReference type="Pfam" id="PF07530">
    <property type="entry name" value="PRE_C2HC"/>
    <property type="match status" value="1"/>
</dbReference>
<dbReference type="STRING" id="67767.A0A0J7KKG5"/>
<organism evidence="3 4">
    <name type="scientific">Lasius niger</name>
    <name type="common">Black garden ant</name>
    <dbReference type="NCBI Taxonomy" id="67767"/>
    <lineage>
        <taxon>Eukaryota</taxon>
        <taxon>Metazoa</taxon>
        <taxon>Ecdysozoa</taxon>
        <taxon>Arthropoda</taxon>
        <taxon>Hexapoda</taxon>
        <taxon>Insecta</taxon>
        <taxon>Pterygota</taxon>
        <taxon>Neoptera</taxon>
        <taxon>Endopterygota</taxon>
        <taxon>Hymenoptera</taxon>
        <taxon>Apocrita</taxon>
        <taxon>Aculeata</taxon>
        <taxon>Formicoidea</taxon>
        <taxon>Formicidae</taxon>
        <taxon>Formicinae</taxon>
        <taxon>Lasius</taxon>
        <taxon>Lasius</taxon>
    </lineage>
</organism>
<dbReference type="SMART" id="SM00596">
    <property type="entry name" value="PRE_C2HC"/>
    <property type="match status" value="1"/>
</dbReference>
<comment type="caution">
    <text evidence="3">The sequence shown here is derived from an EMBL/GenBank/DDBJ whole genome shotgun (WGS) entry which is preliminary data.</text>
</comment>
<name>A0A0J7KKG5_LASNI</name>
<sequence>MDKTNLGLTTPGGRPGTNLENPPSEEAGPMDSGGGQLLLPKPKPNTTNLTLANDPALNMNNDLAQRKLNTKTKLVQQTLYKSLFQQRERSYSLGDQPAVSFKPTIDTTNNRKRNRNSPDNQTNNRKQPKHNYWLGPQYSSNIPTSNMFEGLEDDADSDTTPNEKVPKPPPIYVAKVSNINPLTHMLSEKVRNQYIIKTLNDDEVKIQPNNSEAYSIIVKELQAKNTEFHTYKPKKDRSFKVVLKYLHYSTDVEDIKNELTSQGHDVTNVWNIKSRITKKPCSLFYVELKPNPDNKKIYEIQTMLNSKVVFESPHQKREIPQCTNCQRYGHTKSFCHRRPRCVKCSGDHATINCHRKGRSDDVKCVLCGGNHPANYKGCTIYKSLQRNMYPTLRKKELPMLDKGTPATRIPSSKIVQENYTYADSVKGQNDQSKQNSPNNDHPKNDVTELKIMMKDLMEKINSMLNILTVLVTKLP</sequence>
<dbReference type="OrthoDB" id="7555118at2759"/>
<evidence type="ECO:0000259" key="2">
    <source>
        <dbReference type="SMART" id="SM00596"/>
    </source>
</evidence>
<evidence type="ECO:0000313" key="4">
    <source>
        <dbReference type="Proteomes" id="UP000036403"/>
    </source>
</evidence>
<gene>
    <name evidence="3" type="ORF">RF55_9505</name>
</gene>
<feature type="compositionally biased region" description="Low complexity" evidence="1">
    <location>
        <begin position="1"/>
        <end position="19"/>
    </location>
</feature>
<dbReference type="Proteomes" id="UP000036403">
    <property type="component" value="Unassembled WGS sequence"/>
</dbReference>
<dbReference type="AlphaFoldDB" id="A0A0J7KKG5"/>
<feature type="region of interest" description="Disordered" evidence="1">
    <location>
        <begin position="89"/>
        <end position="131"/>
    </location>
</feature>
<feature type="domain" description="Pre-C2HC" evidence="2">
    <location>
        <begin position="252"/>
        <end position="320"/>
    </location>
</feature>
<accession>A0A0J7KKG5</accession>
<feature type="compositionally biased region" description="Polar residues" evidence="1">
    <location>
        <begin position="425"/>
        <end position="439"/>
    </location>
</feature>
<dbReference type="PaxDb" id="67767-A0A0J7KKG5"/>
<evidence type="ECO:0000256" key="1">
    <source>
        <dbReference type="SAM" id="MobiDB-lite"/>
    </source>
</evidence>